<dbReference type="Gene3D" id="3.80.10.10">
    <property type="entry name" value="Ribonuclease Inhibitor"/>
    <property type="match status" value="1"/>
</dbReference>
<gene>
    <name evidence="6" type="ORF">HCA69_06510</name>
</gene>
<evidence type="ECO:0000256" key="2">
    <source>
        <dbReference type="ARBA" id="ARBA00022737"/>
    </source>
</evidence>
<dbReference type="InterPro" id="IPR001611">
    <property type="entry name" value="Leu-rich_rpt"/>
</dbReference>
<dbReference type="InterPro" id="IPR036514">
    <property type="entry name" value="SGNH_hydro_sf"/>
</dbReference>
<accession>A0A7X0Y343</accession>
<feature type="domain" description="SGNH hydrolase-type esterase" evidence="4">
    <location>
        <begin position="510"/>
        <end position="690"/>
    </location>
</feature>
<dbReference type="AlphaFoldDB" id="A0A7X0Y343"/>
<dbReference type="InterPro" id="IPR032675">
    <property type="entry name" value="LRR_dom_sf"/>
</dbReference>
<organism evidence="6 7">
    <name type="scientific">Listeria grandensis</name>
    <dbReference type="NCBI Taxonomy" id="1494963"/>
    <lineage>
        <taxon>Bacteria</taxon>
        <taxon>Bacillati</taxon>
        <taxon>Bacillota</taxon>
        <taxon>Bacilli</taxon>
        <taxon>Bacillales</taxon>
        <taxon>Listeriaceae</taxon>
        <taxon>Listeria</taxon>
    </lineage>
</organism>
<proteinExistence type="predicted"/>
<feature type="chain" id="PRO_5031046070" evidence="3">
    <location>
        <begin position="30"/>
        <end position="707"/>
    </location>
</feature>
<dbReference type="CDD" id="cd00229">
    <property type="entry name" value="SGNH_hydrolase"/>
    <property type="match status" value="1"/>
</dbReference>
<feature type="domain" description="Bacterial Ig" evidence="5">
    <location>
        <begin position="416"/>
        <end position="494"/>
    </location>
</feature>
<dbReference type="RefSeq" id="WP_185525838.1">
    <property type="nucleotide sequence ID" value="NZ_JAARWN010000004.1"/>
</dbReference>
<evidence type="ECO:0000313" key="7">
    <source>
        <dbReference type="Proteomes" id="UP000535908"/>
    </source>
</evidence>
<dbReference type="InterPro" id="IPR013830">
    <property type="entry name" value="SGNH_hydro"/>
</dbReference>
<keyword evidence="3" id="KW-0732">Signal</keyword>
<dbReference type="SUPFAM" id="SSF52058">
    <property type="entry name" value="L domain-like"/>
    <property type="match status" value="1"/>
</dbReference>
<dbReference type="InterPro" id="IPR046746">
    <property type="entry name" value="Big_15"/>
</dbReference>
<reference evidence="6 7" key="1">
    <citation type="submission" date="2020-03" db="EMBL/GenBank/DDBJ databases">
        <title>Soil Listeria distribution.</title>
        <authorList>
            <person name="Liao J."/>
            <person name="Wiedmann M."/>
        </authorList>
    </citation>
    <scope>NUCLEOTIDE SEQUENCE [LARGE SCALE GENOMIC DNA]</scope>
    <source>
        <strain evidence="6 7">FSL L7-0741</strain>
    </source>
</reference>
<evidence type="ECO:0000256" key="1">
    <source>
        <dbReference type="ARBA" id="ARBA00022614"/>
    </source>
</evidence>
<dbReference type="EMBL" id="JAARWN010000004">
    <property type="protein sequence ID" value="MBC1936014.1"/>
    <property type="molecule type" value="Genomic_DNA"/>
</dbReference>
<dbReference type="PANTHER" id="PTHR46652">
    <property type="entry name" value="LEUCINE-RICH REPEAT AND IQ DOMAIN-CONTAINING PROTEIN 1-RELATED"/>
    <property type="match status" value="1"/>
</dbReference>
<dbReference type="Pfam" id="PF13472">
    <property type="entry name" value="Lipase_GDSL_2"/>
    <property type="match status" value="1"/>
</dbReference>
<keyword evidence="1" id="KW-0433">Leucine-rich repeat</keyword>
<dbReference type="SUPFAM" id="SSF52266">
    <property type="entry name" value="SGNH hydrolase"/>
    <property type="match status" value="1"/>
</dbReference>
<name>A0A7X0Y343_9LIST</name>
<keyword evidence="2" id="KW-0677">Repeat</keyword>
<sequence length="707" mass="78229">MKKIILRGIVGMMLAMTPIFSLPAFIGQAANVEKEYVIAELFPDPVLAAKIACVLKKEKSDTVTKTQLGKFGSLVIKNQKVKDLTGLENLRNITGLQLTNTDVADVTPLSNLTMLKDVTLTYNKITDISPLRKLVHIKNLQLQGNAIHELSVLSNLPNLANVNLYSNQITNITPLSSLGKVASLDLGLNRIQNIDALASCKNLKSLQLNSNVIEDIAPLQSLPSLTILGLFSNGITDISPVGKLATLTSLDFSRNQVSDVSALKGLKNLNYLKANANHIKNADVMATFSGLTYLNLADNELKEVSALQYLMKLQDLNLAGNQILNLAPLKNLVNLTAFSAINQRVEAPLNTLGEGATFRLKDRNETMPYVSTTSAYYIDRDELFWQEAGSNKLAWQNEKGDFSGQYLQNVRELKSVFLDDFMIGDKYITGVYSNPNIVKMSVQVNQKIYYGGDVINHKIRFYIEGKITKLADKVIVKTYNKNSEVMSSSTVKISEIPKDHAKWDKSNILFMGDSITTGLRANIAYPSIVAKKLRLPTIQNGGISGASIAPNNRATASILTQLETMNVSTITHVVIFGGTNDFYYNTPLGTEDSVDKKTFYGALNTLALKLKAQNKKMYFITPMWRSRQSANDNKNADSYPNDLGIYLKDYGTAIKNIAHKYNAPYLDLYNEKSMYEHLLPDGIHPNDEGQYFIGGEIAKWMSDSTKS</sequence>
<dbReference type="InterPro" id="IPR025875">
    <property type="entry name" value="Leu-rich_rpt_4"/>
</dbReference>
<evidence type="ECO:0000313" key="6">
    <source>
        <dbReference type="EMBL" id="MBC1936014.1"/>
    </source>
</evidence>
<dbReference type="InterPro" id="IPR050836">
    <property type="entry name" value="SDS22/Internalin_LRR"/>
</dbReference>
<evidence type="ECO:0000259" key="4">
    <source>
        <dbReference type="Pfam" id="PF13472"/>
    </source>
</evidence>
<protein>
    <submittedName>
        <fullName evidence="6">Uncharacterized protein</fullName>
    </submittedName>
</protein>
<feature type="signal peptide" evidence="3">
    <location>
        <begin position="1"/>
        <end position="29"/>
    </location>
</feature>
<evidence type="ECO:0000256" key="3">
    <source>
        <dbReference type="SAM" id="SignalP"/>
    </source>
</evidence>
<dbReference type="Proteomes" id="UP000535908">
    <property type="component" value="Unassembled WGS sequence"/>
</dbReference>
<dbReference type="Pfam" id="PF23952">
    <property type="entry name" value="LRR_EndoS"/>
    <property type="match status" value="1"/>
</dbReference>
<dbReference type="Pfam" id="PF12799">
    <property type="entry name" value="LRR_4"/>
    <property type="match status" value="2"/>
</dbReference>
<dbReference type="PROSITE" id="PS51450">
    <property type="entry name" value="LRR"/>
    <property type="match status" value="8"/>
</dbReference>
<dbReference type="Gene3D" id="3.40.50.1110">
    <property type="entry name" value="SGNH hydrolase"/>
    <property type="match status" value="1"/>
</dbReference>
<comment type="caution">
    <text evidence="6">The sequence shown here is derived from an EMBL/GenBank/DDBJ whole genome shotgun (WGS) entry which is preliminary data.</text>
</comment>
<dbReference type="Pfam" id="PF20622">
    <property type="entry name" value="Big_15"/>
    <property type="match status" value="1"/>
</dbReference>
<evidence type="ECO:0000259" key="5">
    <source>
        <dbReference type="Pfam" id="PF20622"/>
    </source>
</evidence>
<dbReference type="PANTHER" id="PTHR46652:SF3">
    <property type="entry name" value="LEUCINE-RICH REPEAT-CONTAINING PROTEIN 9"/>
    <property type="match status" value="1"/>
</dbReference>